<keyword evidence="2" id="KW-1185">Reference proteome</keyword>
<dbReference type="EMBL" id="LGIA01000136">
    <property type="protein sequence ID" value="KOH45425.1"/>
    <property type="molecule type" value="Genomic_DNA"/>
</dbReference>
<accession>A0A0L8VAB9</accession>
<gene>
    <name evidence="1" type="ORF">NC99_17530</name>
</gene>
<reference evidence="2" key="1">
    <citation type="submission" date="2015-07" db="EMBL/GenBank/DDBJ databases">
        <title>Genome sequencing of Sunxiuqinia dokdonensis strain SK.</title>
        <authorList>
            <person name="Ahn S."/>
            <person name="Kim B.-C."/>
        </authorList>
    </citation>
    <scope>NUCLEOTIDE SEQUENCE [LARGE SCALE GENOMIC DNA]</scope>
    <source>
        <strain evidence="2">SK</strain>
    </source>
</reference>
<evidence type="ECO:0000313" key="2">
    <source>
        <dbReference type="Proteomes" id="UP000036958"/>
    </source>
</evidence>
<dbReference type="Proteomes" id="UP000036958">
    <property type="component" value="Unassembled WGS sequence"/>
</dbReference>
<proteinExistence type="predicted"/>
<evidence type="ECO:0000313" key="1">
    <source>
        <dbReference type="EMBL" id="KOH45425.1"/>
    </source>
</evidence>
<dbReference type="AlphaFoldDB" id="A0A0L8VAB9"/>
<comment type="caution">
    <text evidence="1">The sequence shown here is derived from an EMBL/GenBank/DDBJ whole genome shotgun (WGS) entry which is preliminary data.</text>
</comment>
<protein>
    <submittedName>
        <fullName evidence="1">Uncharacterized protein</fullName>
    </submittedName>
</protein>
<name>A0A0L8VAB9_9BACT</name>
<organism evidence="1 2">
    <name type="scientific">Sunxiuqinia dokdonensis</name>
    <dbReference type="NCBI Taxonomy" id="1409788"/>
    <lineage>
        <taxon>Bacteria</taxon>
        <taxon>Pseudomonadati</taxon>
        <taxon>Bacteroidota</taxon>
        <taxon>Bacteroidia</taxon>
        <taxon>Marinilabiliales</taxon>
        <taxon>Prolixibacteraceae</taxon>
        <taxon>Sunxiuqinia</taxon>
    </lineage>
</organism>
<sequence>MAFNMTKMRKDSDSFVLLALKEGQEKAKENLPALAFFCRTVP</sequence>
<dbReference type="STRING" id="1409788.NC99_17530"/>